<dbReference type="GO" id="GO:0043024">
    <property type="term" value="F:ribosomal small subunit binding"/>
    <property type="evidence" value="ECO:0007669"/>
    <property type="project" value="TreeGrafter"/>
</dbReference>
<evidence type="ECO:0000256" key="1">
    <source>
        <dbReference type="ARBA" id="ARBA00022845"/>
    </source>
</evidence>
<feature type="region of interest" description="Disordered" evidence="6">
    <location>
        <begin position="85"/>
        <end position="107"/>
    </location>
</feature>
<dbReference type="InterPro" id="IPR050574">
    <property type="entry name" value="HPF/YfiA_ribosome-assoc"/>
</dbReference>
<proteinExistence type="inferred from homology"/>
<reference evidence="7 8" key="1">
    <citation type="submission" date="2018-02" db="EMBL/GenBank/DDBJ databases">
        <title>Genome sequencing of Solimonas sp. HR-BB.</title>
        <authorList>
            <person name="Lee Y."/>
            <person name="Jeon C.O."/>
        </authorList>
    </citation>
    <scope>NUCLEOTIDE SEQUENCE [LARGE SCALE GENOMIC DNA]</scope>
    <source>
        <strain evidence="7 8">HR-BB</strain>
    </source>
</reference>
<dbReference type="SUPFAM" id="SSF69754">
    <property type="entry name" value="Ribosome binding protein Y (YfiA homologue)"/>
    <property type="match status" value="1"/>
</dbReference>
<dbReference type="EMBL" id="PSNW01000004">
    <property type="protein sequence ID" value="PPE74204.1"/>
    <property type="molecule type" value="Genomic_DNA"/>
</dbReference>
<dbReference type="AlphaFoldDB" id="A0A2S5TGV1"/>
<accession>A0A2S5TGV1</accession>
<dbReference type="OrthoDB" id="9795980at2"/>
<dbReference type="FunFam" id="3.30.160.100:FF:000001">
    <property type="entry name" value="Ribosome hibernation promoting factor"/>
    <property type="match status" value="1"/>
</dbReference>
<dbReference type="RefSeq" id="WP_104230092.1">
    <property type="nucleotide sequence ID" value="NZ_PSNW01000004.1"/>
</dbReference>
<dbReference type="InterPro" id="IPR036567">
    <property type="entry name" value="RHF-like"/>
</dbReference>
<evidence type="ECO:0000256" key="4">
    <source>
        <dbReference type="ARBA" id="ARBA00041148"/>
    </source>
</evidence>
<evidence type="ECO:0000256" key="6">
    <source>
        <dbReference type="SAM" id="MobiDB-lite"/>
    </source>
</evidence>
<organism evidence="7 8">
    <name type="scientific">Solimonas fluminis</name>
    <dbReference type="NCBI Taxonomy" id="2086571"/>
    <lineage>
        <taxon>Bacteria</taxon>
        <taxon>Pseudomonadati</taxon>
        <taxon>Pseudomonadota</taxon>
        <taxon>Gammaproteobacteria</taxon>
        <taxon>Nevskiales</taxon>
        <taxon>Nevskiaceae</taxon>
        <taxon>Solimonas</taxon>
    </lineage>
</organism>
<evidence type="ECO:0000256" key="3">
    <source>
        <dbReference type="ARBA" id="ARBA00038695"/>
    </source>
</evidence>
<evidence type="ECO:0000313" key="8">
    <source>
        <dbReference type="Proteomes" id="UP000238220"/>
    </source>
</evidence>
<dbReference type="PANTHER" id="PTHR33231">
    <property type="entry name" value="30S RIBOSOMAL PROTEIN"/>
    <property type="match status" value="1"/>
</dbReference>
<dbReference type="Pfam" id="PF02482">
    <property type="entry name" value="Ribosomal_S30AE"/>
    <property type="match status" value="1"/>
</dbReference>
<sequence length="107" mass="12271">MNLNISGHHVEVTPPLREYVLAKLKRVERHFDHLISAEVILTVDKLQQKAEATVHASGANLHAEAVNGDMYAAIDLLMDKLDQQTRKHKEKLRNHHHKDAIKRMTLQ</sequence>
<dbReference type="Proteomes" id="UP000238220">
    <property type="component" value="Unassembled WGS sequence"/>
</dbReference>
<comment type="caution">
    <text evidence="7">The sequence shown here is derived from an EMBL/GenBank/DDBJ whole genome shotgun (WGS) entry which is preliminary data.</text>
</comment>
<keyword evidence="1" id="KW-0810">Translation regulation</keyword>
<dbReference type="GO" id="GO:0045900">
    <property type="term" value="P:negative regulation of translational elongation"/>
    <property type="evidence" value="ECO:0007669"/>
    <property type="project" value="TreeGrafter"/>
</dbReference>
<protein>
    <recommendedName>
        <fullName evidence="4">Ribosome hibernation promoting factor</fullName>
    </recommendedName>
    <alternativeName>
        <fullName evidence="5">Hibernation factor HPF</fullName>
    </alternativeName>
</protein>
<feature type="compositionally biased region" description="Basic residues" evidence="6">
    <location>
        <begin position="86"/>
        <end position="100"/>
    </location>
</feature>
<dbReference type="GO" id="GO:0022627">
    <property type="term" value="C:cytosolic small ribosomal subunit"/>
    <property type="evidence" value="ECO:0007669"/>
    <property type="project" value="TreeGrafter"/>
</dbReference>
<keyword evidence="8" id="KW-1185">Reference proteome</keyword>
<dbReference type="PANTHER" id="PTHR33231:SF1">
    <property type="entry name" value="30S RIBOSOMAL PROTEIN"/>
    <property type="match status" value="1"/>
</dbReference>
<dbReference type="CDD" id="cd00552">
    <property type="entry name" value="RaiA"/>
    <property type="match status" value="1"/>
</dbReference>
<dbReference type="Gene3D" id="3.30.160.100">
    <property type="entry name" value="Ribosome hibernation promotion factor-like"/>
    <property type="match status" value="1"/>
</dbReference>
<dbReference type="InterPro" id="IPR003489">
    <property type="entry name" value="RHF/RaiA"/>
</dbReference>
<gene>
    <name evidence="7" type="primary">raiA</name>
    <name evidence="7" type="ORF">C3942_09235</name>
</gene>
<evidence type="ECO:0000313" key="7">
    <source>
        <dbReference type="EMBL" id="PPE74204.1"/>
    </source>
</evidence>
<evidence type="ECO:0000256" key="5">
    <source>
        <dbReference type="ARBA" id="ARBA00041319"/>
    </source>
</evidence>
<comment type="subunit">
    <text evidence="3">Associates exclusively with 100S ribosomes, which are dimers of 70S ribosomes.</text>
</comment>
<comment type="similarity">
    <text evidence="2">Belongs to the HPF/YfiA ribosome-associated protein family. Short HPF subfamily.</text>
</comment>
<dbReference type="NCBIfam" id="TIGR00741">
    <property type="entry name" value="yfiA"/>
    <property type="match status" value="1"/>
</dbReference>
<evidence type="ECO:0000256" key="2">
    <source>
        <dbReference type="ARBA" id="ARBA00038434"/>
    </source>
</evidence>
<name>A0A2S5TGV1_9GAMM</name>